<feature type="transmembrane region" description="Helical" evidence="7">
    <location>
        <begin position="144"/>
        <end position="167"/>
    </location>
</feature>
<sequence length="674" mass="72115">MEHFYLHFLHGLAGHPHWAEAVVFLASLLESVAFIGTFIPGSTTLFLAGALVGAGALGLWPTLAWAVAGAVLGDGASFWIGRRYKTQITALGPFRRHPDMLEQGQSFFARHGGKSVLLARFVGPVRAVVPVVAGMLDMPPGRFYLINVLSALAWAPAHMLPGLVFGASLQLAGAVTFRLAIILLLFATVLWAGVQLVRLAVAHGVPRLSAWGDRLLAWARRADSRANRFALRLLDANQPAAGALLLMSLLLLAGGWVFLGVLQDVLAHDPLVSVDSTVYRFLRTLHTPWGGQAMVAIATLGSLPTLLAVVLAVAAWLAWRRHWRTLGYWLATAAFSQPLILIIGSAVARHPPPAAGSALFSFPSAHVTSSAVVFGFLAFLLARSTGERARDGWRAVITGAATALVLLVALADLYLGRNWLSDAIGGIALGVAWVAVVSLVYAYHRVAALRVREVASLTAAVLLVSVGLQWHIGQAGAPPPYPAASPVTSIGARQWREAGWRQLPTHRSDLEGDRQEAFGMQWAGPLERIDQHLQAHGWRAAAPLSASRLLLLLAPHTPVMQLPVLPKLNDGTPPALQLIHAGDTPDTRLVLRLWPTRYRVSESASAPAQPLWLGSVAHESVSHTLRLVNIVRIDRQASPAGRSLAALLDAPAPPTTGMPLLLESTPAHKPAQNK</sequence>
<name>A0A0G3EQU5_9BURK</name>
<protein>
    <recommendedName>
        <fullName evidence="8">Phosphatidic acid phosphatase type 2/haloperoxidase domain-containing protein</fullName>
    </recommendedName>
</protein>
<feature type="transmembrane region" description="Helical" evidence="7">
    <location>
        <begin position="393"/>
        <end position="411"/>
    </location>
</feature>
<dbReference type="InterPro" id="IPR000326">
    <property type="entry name" value="PAP2/HPO"/>
</dbReference>
<keyword evidence="5 7" id="KW-1133">Transmembrane helix</keyword>
<reference evidence="10" key="1">
    <citation type="submission" date="2015-06" db="EMBL/GenBank/DDBJ databases">
        <authorList>
            <person name="Lim Y.L."/>
            <person name="Ee R."/>
            <person name="Yong D."/>
            <person name="How K.Y."/>
            <person name="Yin W.F."/>
            <person name="Chan K.G."/>
        </authorList>
    </citation>
    <scope>NUCLEOTIDE SEQUENCE [LARGE SCALE GENOMIC DNA]</scope>
    <source>
        <strain evidence="10">DSM 25325</strain>
    </source>
</reference>
<dbReference type="Gene3D" id="1.20.144.10">
    <property type="entry name" value="Phosphatidic acid phosphatase type 2/haloperoxidase"/>
    <property type="match status" value="1"/>
</dbReference>
<feature type="transmembrane region" description="Helical" evidence="7">
    <location>
        <begin position="326"/>
        <end position="348"/>
    </location>
</feature>
<dbReference type="RefSeq" id="WP_047215265.1">
    <property type="nucleotide sequence ID" value="NZ_CP011568.3"/>
</dbReference>
<evidence type="ECO:0000259" key="8">
    <source>
        <dbReference type="SMART" id="SM00014"/>
    </source>
</evidence>
<dbReference type="SUPFAM" id="SSF48317">
    <property type="entry name" value="Acid phosphatase/Vanadium-dependent haloperoxidase"/>
    <property type="match status" value="1"/>
</dbReference>
<dbReference type="KEGG" id="ptx:ABW99_15205"/>
<gene>
    <name evidence="9" type="ORF">ABW99_15205</name>
</gene>
<dbReference type="InterPro" id="IPR032818">
    <property type="entry name" value="DedA-like"/>
</dbReference>
<dbReference type="GO" id="GO:0005886">
    <property type="term" value="C:plasma membrane"/>
    <property type="evidence" value="ECO:0007669"/>
    <property type="project" value="UniProtKB-SubCell"/>
</dbReference>
<feature type="transmembrane region" description="Helical" evidence="7">
    <location>
        <begin position="179"/>
        <end position="201"/>
    </location>
</feature>
<evidence type="ECO:0000256" key="6">
    <source>
        <dbReference type="ARBA" id="ARBA00023136"/>
    </source>
</evidence>
<evidence type="ECO:0000256" key="5">
    <source>
        <dbReference type="ARBA" id="ARBA00022989"/>
    </source>
</evidence>
<feature type="domain" description="Phosphatidic acid phosphatase type 2/haloperoxidase" evidence="8">
    <location>
        <begin position="326"/>
        <end position="438"/>
    </location>
</feature>
<feature type="transmembrane region" description="Helical" evidence="7">
    <location>
        <begin position="293"/>
        <end position="319"/>
    </location>
</feature>
<feature type="transmembrane region" description="Helical" evidence="7">
    <location>
        <begin position="45"/>
        <end position="73"/>
    </location>
</feature>
<dbReference type="InterPro" id="IPR036938">
    <property type="entry name" value="PAP2/HPO_sf"/>
</dbReference>
<dbReference type="Pfam" id="PF01569">
    <property type="entry name" value="PAP2"/>
    <property type="match status" value="1"/>
</dbReference>
<dbReference type="AlphaFoldDB" id="A0A0G3EQU5"/>
<keyword evidence="4 7" id="KW-0812">Transmembrane</keyword>
<evidence type="ECO:0000256" key="1">
    <source>
        <dbReference type="ARBA" id="ARBA00004651"/>
    </source>
</evidence>
<keyword evidence="3" id="KW-1003">Cell membrane</keyword>
<comment type="similarity">
    <text evidence="2">Belongs to the DedA family.</text>
</comment>
<feature type="transmembrane region" description="Helical" evidence="7">
    <location>
        <begin position="21"/>
        <end position="39"/>
    </location>
</feature>
<dbReference type="EMBL" id="CP011568">
    <property type="protein sequence ID" value="AKJ69365.1"/>
    <property type="molecule type" value="Genomic_DNA"/>
</dbReference>
<dbReference type="Pfam" id="PF09335">
    <property type="entry name" value="VTT_dom"/>
    <property type="match status" value="1"/>
</dbReference>
<organism evidence="9 10">
    <name type="scientific">Pandoraea thiooxydans</name>
    <dbReference type="NCBI Taxonomy" id="445709"/>
    <lineage>
        <taxon>Bacteria</taxon>
        <taxon>Pseudomonadati</taxon>
        <taxon>Pseudomonadota</taxon>
        <taxon>Betaproteobacteria</taxon>
        <taxon>Burkholderiales</taxon>
        <taxon>Burkholderiaceae</taxon>
        <taxon>Pandoraea</taxon>
    </lineage>
</organism>
<dbReference type="SMART" id="SM00014">
    <property type="entry name" value="acidPPc"/>
    <property type="match status" value="1"/>
</dbReference>
<dbReference type="CDD" id="cd03392">
    <property type="entry name" value="PAP2_like_2"/>
    <property type="match status" value="1"/>
</dbReference>
<dbReference type="PANTHER" id="PTHR30353">
    <property type="entry name" value="INNER MEMBRANE PROTEIN DEDA-RELATED"/>
    <property type="match status" value="1"/>
</dbReference>
<dbReference type="InterPro" id="IPR032816">
    <property type="entry name" value="VTT_dom"/>
</dbReference>
<feature type="transmembrane region" description="Helical" evidence="7">
    <location>
        <begin position="360"/>
        <end position="381"/>
    </location>
</feature>
<proteinExistence type="inferred from homology"/>
<dbReference type="Pfam" id="PF14067">
    <property type="entry name" value="LssY_C"/>
    <property type="match status" value="1"/>
</dbReference>
<dbReference type="Proteomes" id="UP000036700">
    <property type="component" value="Chromosome"/>
</dbReference>
<evidence type="ECO:0000256" key="2">
    <source>
        <dbReference type="ARBA" id="ARBA00010792"/>
    </source>
</evidence>
<dbReference type="PANTHER" id="PTHR30353:SF15">
    <property type="entry name" value="INNER MEMBRANE PROTEIN YABI"/>
    <property type="match status" value="1"/>
</dbReference>
<dbReference type="OrthoDB" id="9780918at2"/>
<evidence type="ECO:0000256" key="7">
    <source>
        <dbReference type="SAM" id="Phobius"/>
    </source>
</evidence>
<evidence type="ECO:0000313" key="9">
    <source>
        <dbReference type="EMBL" id="AKJ69365.1"/>
    </source>
</evidence>
<evidence type="ECO:0000256" key="4">
    <source>
        <dbReference type="ARBA" id="ARBA00022692"/>
    </source>
</evidence>
<feature type="transmembrane region" description="Helical" evidence="7">
    <location>
        <begin position="454"/>
        <end position="472"/>
    </location>
</feature>
<comment type="subcellular location">
    <subcellularLocation>
        <location evidence="1">Cell membrane</location>
        <topology evidence="1">Multi-pass membrane protein</topology>
    </subcellularLocation>
</comment>
<keyword evidence="10" id="KW-1185">Reference proteome</keyword>
<dbReference type="STRING" id="445709.ABW99_15205"/>
<feature type="transmembrane region" description="Helical" evidence="7">
    <location>
        <begin position="423"/>
        <end position="442"/>
    </location>
</feature>
<evidence type="ECO:0000313" key="10">
    <source>
        <dbReference type="Proteomes" id="UP000036700"/>
    </source>
</evidence>
<dbReference type="InterPro" id="IPR025902">
    <property type="entry name" value="LssY-like-C_dom"/>
</dbReference>
<feature type="transmembrane region" description="Helical" evidence="7">
    <location>
        <begin position="241"/>
        <end position="262"/>
    </location>
</feature>
<evidence type="ECO:0000256" key="3">
    <source>
        <dbReference type="ARBA" id="ARBA00022475"/>
    </source>
</evidence>
<dbReference type="PATRIC" id="fig|445709.3.peg.3217"/>
<keyword evidence="6 7" id="KW-0472">Membrane</keyword>
<accession>A0A0G3EQU5</accession>